<reference evidence="2" key="1">
    <citation type="journal article" date="2019" name="Int. J. Syst. Evol. Microbiol.">
        <title>The Global Catalogue of Microorganisms (GCM) 10K type strain sequencing project: providing services to taxonomists for standard genome sequencing and annotation.</title>
        <authorList>
            <consortium name="The Broad Institute Genomics Platform"/>
            <consortium name="The Broad Institute Genome Sequencing Center for Infectious Disease"/>
            <person name="Wu L."/>
            <person name="Ma J."/>
        </authorList>
    </citation>
    <scope>NUCLEOTIDE SEQUENCE [LARGE SCALE GENOMIC DNA]</scope>
    <source>
        <strain evidence="2">JCM 32226</strain>
    </source>
</reference>
<keyword evidence="2" id="KW-1185">Reference proteome</keyword>
<evidence type="ECO:0008006" key="3">
    <source>
        <dbReference type="Google" id="ProtNLM"/>
    </source>
</evidence>
<evidence type="ECO:0000313" key="1">
    <source>
        <dbReference type="EMBL" id="GAA4494782.1"/>
    </source>
</evidence>
<accession>A0ABP8Q1B6</accession>
<dbReference type="Proteomes" id="UP001501321">
    <property type="component" value="Unassembled WGS sequence"/>
</dbReference>
<protein>
    <recommendedName>
        <fullName evidence="3">DUF2235 domain-containing protein</fullName>
    </recommendedName>
</protein>
<organism evidence="1 2">
    <name type="scientific">Pseudaeromonas paramecii</name>
    <dbReference type="NCBI Taxonomy" id="2138166"/>
    <lineage>
        <taxon>Bacteria</taxon>
        <taxon>Pseudomonadati</taxon>
        <taxon>Pseudomonadota</taxon>
        <taxon>Gammaproteobacteria</taxon>
        <taxon>Aeromonadales</taxon>
        <taxon>Aeromonadaceae</taxon>
        <taxon>Pseudaeromonas</taxon>
    </lineage>
</organism>
<dbReference type="RefSeq" id="WP_345010094.1">
    <property type="nucleotide sequence ID" value="NZ_BAABFC010000003.1"/>
</dbReference>
<comment type="caution">
    <text evidence="1">The sequence shown here is derived from an EMBL/GenBank/DDBJ whole genome shotgun (WGS) entry which is preliminary data.</text>
</comment>
<proteinExistence type="predicted"/>
<gene>
    <name evidence="1" type="ORF">GCM10023095_06960</name>
</gene>
<dbReference type="EMBL" id="BAABFC010000003">
    <property type="protein sequence ID" value="GAA4494782.1"/>
    <property type="molecule type" value="Genomic_DNA"/>
</dbReference>
<name>A0ABP8Q1B6_9GAMM</name>
<evidence type="ECO:0000313" key="2">
    <source>
        <dbReference type="Proteomes" id="UP001501321"/>
    </source>
</evidence>
<sequence length="575" mass="63794">MIDQDDLACRVAREESRHQAGIGTCSLALQIGFFFDGRERNIYVDEDSHRLTNVGRLFRAHPLELKAPLTSFYSYAKVYIPGLGTLLEDTAAERLDSILDARLKALPTDYGESLIEQGKEAVVDTVKGAAHGDWSQVPANKLEELLSLKSGFNATVSAVKNAAKRTLLEAAAPIRDNPLVADLLMSGVDARVDFAKNKFKESIALSKKENPLPIKLIQISVFGADLGAVLARRFIDELLASVCSKTGNEYRYQESKVEVIFAGLFDCSRRSPLDMGDAVAEAASWAGLFSKSPAGAPLGVVAGAKVIEFDQPLHPAVKRALHLVAAHERRDYRPWLPLGPLRPGWREQLCPGVSEDVTGGLLPNEQRPSAELCRVPLRQMFDAARGAQVPFPNFLTLQKTSRRVASYFVMRDHLAGHSVRDFSHYYRHWIGRFDDPTPAGFARHMQGYCVWLGEKLHDYLACLREARGSDRDALKEQWGWLEQVGRDAENIARSQLSGSKAAQAIHYAHLVIHFKESMRVPPAIDAFFNYFMHDFGSAELKHATLDAQANTLLRSNNFFLPRGIETVTAAEEVEA</sequence>